<dbReference type="OrthoDB" id="887085at2"/>
<dbReference type="EMBL" id="FOXS01000001">
    <property type="protein sequence ID" value="SFP93034.1"/>
    <property type="molecule type" value="Genomic_DNA"/>
</dbReference>
<dbReference type="RefSeq" id="WP_092669279.1">
    <property type="nucleotide sequence ID" value="NZ_FOXS01000001.1"/>
</dbReference>
<reference evidence="2" key="1">
    <citation type="submission" date="2016-10" db="EMBL/GenBank/DDBJ databases">
        <authorList>
            <person name="Varghese N."/>
            <person name="Submissions S."/>
        </authorList>
    </citation>
    <scope>NUCLEOTIDE SEQUENCE [LARGE SCALE GENOMIC DNA]</scope>
    <source>
        <strain evidence="2">OR362-8,ATCC BAA-1266,JCM 13504</strain>
    </source>
</reference>
<dbReference type="Proteomes" id="UP000199029">
    <property type="component" value="Unassembled WGS sequence"/>
</dbReference>
<accession>A0A1I5UCQ7</accession>
<organism evidence="1 2">
    <name type="scientific">Hymenobacter arizonensis</name>
    <name type="common">Siccationidurans arizonensis</name>
    <dbReference type="NCBI Taxonomy" id="1227077"/>
    <lineage>
        <taxon>Bacteria</taxon>
        <taxon>Pseudomonadati</taxon>
        <taxon>Bacteroidota</taxon>
        <taxon>Cytophagia</taxon>
        <taxon>Cytophagales</taxon>
        <taxon>Hymenobacteraceae</taxon>
        <taxon>Hymenobacter</taxon>
    </lineage>
</organism>
<name>A0A1I5UCQ7_HYMAR</name>
<evidence type="ECO:0000313" key="1">
    <source>
        <dbReference type="EMBL" id="SFP93034.1"/>
    </source>
</evidence>
<evidence type="ECO:0000313" key="2">
    <source>
        <dbReference type="Proteomes" id="UP000199029"/>
    </source>
</evidence>
<dbReference type="STRING" id="1227077.SAMN04515668_0865"/>
<sequence length="98" mass="10594">MQHVDKNPSISHEELSCLIDMFAEEEQLVIFELVVPVGAKVPAPRQHVEMAKLVVSQTSITSTVPTKAAAPLRVNNTAMGAAWCVTATLTAPQSARQR</sequence>
<keyword evidence="2" id="KW-1185">Reference proteome</keyword>
<gene>
    <name evidence="1" type="ORF">SAMN04515668_0865</name>
</gene>
<proteinExistence type="predicted"/>
<dbReference type="AlphaFoldDB" id="A0A1I5UCQ7"/>
<protein>
    <submittedName>
        <fullName evidence="1">Uncharacterized protein</fullName>
    </submittedName>
</protein>